<name>A0A2G9TQQ5_TELCI</name>
<feature type="domain" description="Peptidase M12A" evidence="4">
    <location>
        <begin position="13"/>
        <end position="171"/>
    </location>
</feature>
<dbReference type="PANTHER" id="PTHR10127:SF833">
    <property type="entry name" value="ZINC METALLOPROTEINASE NAS-32"/>
    <property type="match status" value="1"/>
</dbReference>
<keyword evidence="2 3" id="KW-0479">Metal-binding</keyword>
<dbReference type="SMART" id="SM00235">
    <property type="entry name" value="ZnMc"/>
    <property type="match status" value="1"/>
</dbReference>
<feature type="non-terminal residue" evidence="5">
    <location>
        <position position="171"/>
    </location>
</feature>
<dbReference type="InterPro" id="IPR024079">
    <property type="entry name" value="MetalloPept_cat_dom_sf"/>
</dbReference>
<dbReference type="GO" id="GO:0008270">
    <property type="term" value="F:zinc ion binding"/>
    <property type="evidence" value="ECO:0007669"/>
    <property type="project" value="UniProtKB-UniRule"/>
</dbReference>
<evidence type="ECO:0000256" key="3">
    <source>
        <dbReference type="RuleBase" id="RU361183"/>
    </source>
</evidence>
<feature type="binding site" evidence="2">
    <location>
        <position position="102"/>
    </location>
    <ligand>
        <name>Zn(2+)</name>
        <dbReference type="ChEBI" id="CHEBI:29105"/>
        <note>catalytic</note>
    </ligand>
</feature>
<comment type="caution">
    <text evidence="2">Lacks conserved residue(s) required for the propagation of feature annotation.</text>
</comment>
<feature type="binding site" evidence="2">
    <location>
        <position position="112"/>
    </location>
    <ligand>
        <name>Zn(2+)</name>
        <dbReference type="ChEBI" id="CHEBI:29105"/>
        <note>catalytic</note>
    </ligand>
</feature>
<dbReference type="Gene3D" id="3.40.390.10">
    <property type="entry name" value="Collagenase (Catalytic Domain)"/>
    <property type="match status" value="1"/>
</dbReference>
<dbReference type="GO" id="GO:0004222">
    <property type="term" value="F:metalloendopeptidase activity"/>
    <property type="evidence" value="ECO:0007669"/>
    <property type="project" value="UniProtKB-UniRule"/>
</dbReference>
<organism evidence="5 6">
    <name type="scientific">Teladorsagia circumcincta</name>
    <name type="common">Brown stomach worm</name>
    <name type="synonym">Ostertagia circumcincta</name>
    <dbReference type="NCBI Taxonomy" id="45464"/>
    <lineage>
        <taxon>Eukaryota</taxon>
        <taxon>Metazoa</taxon>
        <taxon>Ecdysozoa</taxon>
        <taxon>Nematoda</taxon>
        <taxon>Chromadorea</taxon>
        <taxon>Rhabditida</taxon>
        <taxon>Rhabditina</taxon>
        <taxon>Rhabditomorpha</taxon>
        <taxon>Strongyloidea</taxon>
        <taxon>Trichostrongylidae</taxon>
        <taxon>Teladorsagia</taxon>
    </lineage>
</organism>
<dbReference type="InterPro" id="IPR006026">
    <property type="entry name" value="Peptidase_Metallo"/>
</dbReference>
<keyword evidence="2 3" id="KW-0862">Zinc</keyword>
<accession>A0A2G9TQQ5</accession>
<protein>
    <recommendedName>
        <fullName evidence="3">Metalloendopeptidase</fullName>
        <ecNumber evidence="3">3.4.24.-</ecNumber>
    </recommendedName>
</protein>
<dbReference type="PANTHER" id="PTHR10127">
    <property type="entry name" value="DISCOIDIN, CUB, EGF, LAMININ , AND ZINC METALLOPROTEASE DOMAIN CONTAINING"/>
    <property type="match status" value="1"/>
</dbReference>
<reference evidence="5 6" key="1">
    <citation type="submission" date="2015-09" db="EMBL/GenBank/DDBJ databases">
        <title>Draft genome of the parasitic nematode Teladorsagia circumcincta isolate WARC Sus (inbred).</title>
        <authorList>
            <person name="Mitreva M."/>
        </authorList>
    </citation>
    <scope>NUCLEOTIDE SEQUENCE [LARGE SCALE GENOMIC DNA]</scope>
    <source>
        <strain evidence="5 6">S</strain>
    </source>
</reference>
<dbReference type="AlphaFoldDB" id="A0A2G9TQQ5"/>
<dbReference type="GO" id="GO:0006508">
    <property type="term" value="P:proteolysis"/>
    <property type="evidence" value="ECO:0007669"/>
    <property type="project" value="UniProtKB-KW"/>
</dbReference>
<dbReference type="Proteomes" id="UP000230423">
    <property type="component" value="Unassembled WGS sequence"/>
</dbReference>
<evidence type="ECO:0000256" key="1">
    <source>
        <dbReference type="ARBA" id="ARBA00023157"/>
    </source>
</evidence>
<sequence>MEQKKDGSRRKRQVDRGARRWTNNRLFYYFDNSVGARMKGIVKDALTFVRDRTCLDFTESFTAANRVRVFSGAGCFATIGMAGGEQSLSLGSGCEAVGIAAHEFAHALGVWHTQMRDDRDSFLRVDLSSVPPPGCGEMLMATDRWQVKRFTFGSSSGGVRDTFIECNHWIT</sequence>
<dbReference type="PROSITE" id="PS51864">
    <property type="entry name" value="ASTACIN"/>
    <property type="match status" value="1"/>
</dbReference>
<proteinExistence type="predicted"/>
<dbReference type="OrthoDB" id="5808529at2759"/>
<dbReference type="Pfam" id="PF01400">
    <property type="entry name" value="Astacin"/>
    <property type="match status" value="1"/>
</dbReference>
<keyword evidence="2 3" id="KW-0378">Hydrolase</keyword>
<feature type="active site" evidence="2">
    <location>
        <position position="103"/>
    </location>
</feature>
<evidence type="ECO:0000256" key="2">
    <source>
        <dbReference type="PROSITE-ProRule" id="PRU01211"/>
    </source>
</evidence>
<dbReference type="PRINTS" id="PR00480">
    <property type="entry name" value="ASTACIN"/>
</dbReference>
<dbReference type="EMBL" id="KZ356889">
    <property type="protein sequence ID" value="PIO59802.1"/>
    <property type="molecule type" value="Genomic_DNA"/>
</dbReference>
<keyword evidence="2 3" id="KW-0645">Protease</keyword>
<dbReference type="InterPro" id="IPR001506">
    <property type="entry name" value="Peptidase_M12A"/>
</dbReference>
<evidence type="ECO:0000259" key="4">
    <source>
        <dbReference type="PROSITE" id="PS51864"/>
    </source>
</evidence>
<evidence type="ECO:0000313" key="6">
    <source>
        <dbReference type="Proteomes" id="UP000230423"/>
    </source>
</evidence>
<keyword evidence="1" id="KW-1015">Disulfide bond</keyword>
<keyword evidence="2 3" id="KW-0482">Metalloprotease</keyword>
<dbReference type="SUPFAM" id="SSF55486">
    <property type="entry name" value="Metalloproteases ('zincins'), catalytic domain"/>
    <property type="match status" value="1"/>
</dbReference>
<evidence type="ECO:0000313" key="5">
    <source>
        <dbReference type="EMBL" id="PIO59802.1"/>
    </source>
</evidence>
<comment type="cofactor">
    <cofactor evidence="2 3">
        <name>Zn(2+)</name>
        <dbReference type="ChEBI" id="CHEBI:29105"/>
    </cofactor>
    <text evidence="2 3">Binds 1 zinc ion per subunit.</text>
</comment>
<dbReference type="EC" id="3.4.24.-" evidence="3"/>
<gene>
    <name evidence="5" type="ORF">TELCIR_18722</name>
</gene>
<feature type="binding site" evidence="2">
    <location>
        <position position="106"/>
    </location>
    <ligand>
        <name>Zn(2+)</name>
        <dbReference type="ChEBI" id="CHEBI:29105"/>
        <note>catalytic</note>
    </ligand>
</feature>
<keyword evidence="6" id="KW-1185">Reference proteome</keyword>